<keyword evidence="1" id="KW-0732">Signal</keyword>
<evidence type="ECO:0000313" key="3">
    <source>
        <dbReference type="Proteomes" id="UP000008701"/>
    </source>
</evidence>
<sequence length="94" mass="10226" precursor="true">MKLLRFLWLCLLPIVSNCENATDMKTIRDVKRAYEAKLLALPDVVSVGIGTDGEGSPVIVVGLTCDNMVTRNQVPKKLEGYPVVVRATGVPEAQ</sequence>
<dbReference type="Proteomes" id="UP000008701">
    <property type="component" value="Chromosome"/>
</dbReference>
<protein>
    <submittedName>
        <fullName evidence="2">Uncharacterized protein</fullName>
    </submittedName>
</protein>
<dbReference type="STRING" id="290317.Cpha266_2432"/>
<reference evidence="2 3" key="1">
    <citation type="submission" date="2006-12" db="EMBL/GenBank/DDBJ databases">
        <title>Complete sequence of Chlorobium phaeobacteroides DSM 266.</title>
        <authorList>
            <consortium name="US DOE Joint Genome Institute"/>
            <person name="Copeland A."/>
            <person name="Lucas S."/>
            <person name="Lapidus A."/>
            <person name="Barry K."/>
            <person name="Detter J.C."/>
            <person name="Glavina del Rio T."/>
            <person name="Hammon N."/>
            <person name="Israni S."/>
            <person name="Pitluck S."/>
            <person name="Goltsman E."/>
            <person name="Schmutz J."/>
            <person name="Larimer F."/>
            <person name="Land M."/>
            <person name="Hauser L."/>
            <person name="Mikhailova N."/>
            <person name="Li T."/>
            <person name="Overmann J."/>
            <person name="Bryant D.A."/>
            <person name="Richardson P."/>
        </authorList>
    </citation>
    <scope>NUCLEOTIDE SEQUENCE [LARGE SCALE GENOMIC DNA]</scope>
    <source>
        <strain evidence="2 3">DSM 266</strain>
    </source>
</reference>
<name>A1BJ43_CHLPD</name>
<evidence type="ECO:0000313" key="2">
    <source>
        <dbReference type="EMBL" id="ABL66420.1"/>
    </source>
</evidence>
<evidence type="ECO:0000256" key="1">
    <source>
        <dbReference type="SAM" id="SignalP"/>
    </source>
</evidence>
<keyword evidence="3" id="KW-1185">Reference proteome</keyword>
<feature type="signal peptide" evidence="1">
    <location>
        <begin position="1"/>
        <end position="21"/>
    </location>
</feature>
<dbReference type="AlphaFoldDB" id="A1BJ43"/>
<dbReference type="HOGENOM" id="CLU_185069_0_0_10"/>
<accession>A1BJ43</accession>
<organism evidence="2 3">
    <name type="scientific">Chlorobium phaeobacteroides (strain DSM 266 / SMG 266 / 2430)</name>
    <dbReference type="NCBI Taxonomy" id="290317"/>
    <lineage>
        <taxon>Bacteria</taxon>
        <taxon>Pseudomonadati</taxon>
        <taxon>Chlorobiota</taxon>
        <taxon>Chlorobiia</taxon>
        <taxon>Chlorobiales</taxon>
        <taxon>Chlorobiaceae</taxon>
        <taxon>Chlorobium/Pelodictyon group</taxon>
        <taxon>Chlorobium</taxon>
    </lineage>
</organism>
<proteinExistence type="predicted"/>
<dbReference type="EMBL" id="CP000492">
    <property type="protein sequence ID" value="ABL66420.1"/>
    <property type="molecule type" value="Genomic_DNA"/>
</dbReference>
<gene>
    <name evidence="2" type="ordered locus">Cpha266_2432</name>
</gene>
<feature type="chain" id="PRO_5002632580" evidence="1">
    <location>
        <begin position="22"/>
        <end position="94"/>
    </location>
</feature>
<dbReference type="KEGG" id="cph:Cpha266_2432"/>